<protein>
    <recommendedName>
        <fullName evidence="5">Acetyltransferase</fullName>
        <ecNumber evidence="5">2.3.1.-</ecNumber>
    </recommendedName>
</protein>
<keyword evidence="3" id="KW-0677">Repeat</keyword>
<dbReference type="Pfam" id="PF00132">
    <property type="entry name" value="Hexapep"/>
    <property type="match status" value="1"/>
</dbReference>
<accession>A0A7W6N0G4</accession>
<evidence type="ECO:0000313" key="8">
    <source>
        <dbReference type="Proteomes" id="UP000546007"/>
    </source>
</evidence>
<dbReference type="InterPro" id="IPR039369">
    <property type="entry name" value="LacA-like"/>
</dbReference>
<dbReference type="PROSITE" id="PS00101">
    <property type="entry name" value="HEXAPEP_TRANSFERASES"/>
    <property type="match status" value="1"/>
</dbReference>
<organism evidence="7 8">
    <name type="scientific">Butyricimonas faecihominis</name>
    <dbReference type="NCBI Taxonomy" id="1472416"/>
    <lineage>
        <taxon>Bacteria</taxon>
        <taxon>Pseudomonadati</taxon>
        <taxon>Bacteroidota</taxon>
        <taxon>Bacteroidia</taxon>
        <taxon>Bacteroidales</taxon>
        <taxon>Odoribacteraceae</taxon>
        <taxon>Butyricimonas</taxon>
    </lineage>
</organism>
<dbReference type="AlphaFoldDB" id="A0A7W6N0G4"/>
<evidence type="ECO:0000256" key="1">
    <source>
        <dbReference type="ARBA" id="ARBA00007274"/>
    </source>
</evidence>
<feature type="domain" description="Maltose/galactoside acetyltransferase" evidence="6">
    <location>
        <begin position="6"/>
        <end position="60"/>
    </location>
</feature>
<keyword evidence="8" id="KW-1185">Reference proteome</keyword>
<dbReference type="CDD" id="cd03357">
    <property type="entry name" value="LbH_MAT_GAT"/>
    <property type="match status" value="1"/>
</dbReference>
<evidence type="ECO:0000259" key="6">
    <source>
        <dbReference type="SMART" id="SM01266"/>
    </source>
</evidence>
<dbReference type="GO" id="GO:0008870">
    <property type="term" value="F:galactoside O-acetyltransferase activity"/>
    <property type="evidence" value="ECO:0007669"/>
    <property type="project" value="TreeGrafter"/>
</dbReference>
<dbReference type="SMART" id="SM01266">
    <property type="entry name" value="Mac"/>
    <property type="match status" value="1"/>
</dbReference>
<reference evidence="7 8" key="1">
    <citation type="submission" date="2020-08" db="EMBL/GenBank/DDBJ databases">
        <title>Genomic Encyclopedia of Type Strains, Phase IV (KMG-IV): sequencing the most valuable type-strain genomes for metagenomic binning, comparative biology and taxonomic classification.</title>
        <authorList>
            <person name="Goeker M."/>
        </authorList>
    </citation>
    <scope>NUCLEOTIDE SEQUENCE [LARGE SCALE GENOMIC DNA]</scope>
    <source>
        <strain evidence="7 8">DSM 105721</strain>
    </source>
</reference>
<dbReference type="Pfam" id="PF12464">
    <property type="entry name" value="Mac"/>
    <property type="match status" value="1"/>
</dbReference>
<sequence>MMKTEKEKMLGGELYNAMDPVLYAERSRAKELLYDYNHTRPSEKEIRERILRELLGSTGDDFLIEQPFNCDYGYNIRIGENFYANVGCTILDVAPVTIGDNVMLAPNVNIYTAGHPLDAEIRNSGLEYAYPVNIGNNVWIGGNVTIVPGVTIGANTVIGAGSVVTKDIPANVVAVGNPCRVVRKIPK</sequence>
<dbReference type="Proteomes" id="UP000546007">
    <property type="component" value="Unassembled WGS sequence"/>
</dbReference>
<keyword evidence="4 5" id="KW-0012">Acyltransferase</keyword>
<proteinExistence type="inferred from homology"/>
<dbReference type="InterPro" id="IPR011004">
    <property type="entry name" value="Trimer_LpxA-like_sf"/>
</dbReference>
<evidence type="ECO:0000256" key="2">
    <source>
        <dbReference type="ARBA" id="ARBA00022679"/>
    </source>
</evidence>
<keyword evidence="2 5" id="KW-0808">Transferase</keyword>
<dbReference type="EMBL" id="JACIES010000015">
    <property type="protein sequence ID" value="MBB4028011.1"/>
    <property type="molecule type" value="Genomic_DNA"/>
</dbReference>
<dbReference type="Gene3D" id="2.160.10.10">
    <property type="entry name" value="Hexapeptide repeat proteins"/>
    <property type="match status" value="1"/>
</dbReference>
<dbReference type="InterPro" id="IPR024688">
    <property type="entry name" value="Mac_dom"/>
</dbReference>
<dbReference type="FunFam" id="2.160.10.10:FF:000008">
    <property type="entry name" value="Maltose O-acetyltransferase"/>
    <property type="match status" value="1"/>
</dbReference>
<evidence type="ECO:0000313" key="7">
    <source>
        <dbReference type="EMBL" id="MBB4028011.1"/>
    </source>
</evidence>
<comment type="similarity">
    <text evidence="1 5">Belongs to the transferase hexapeptide repeat family.</text>
</comment>
<dbReference type="PANTHER" id="PTHR43017:SF1">
    <property type="entry name" value="ACETYLTRANSFERASE YJL218W-RELATED"/>
    <property type="match status" value="1"/>
</dbReference>
<dbReference type="SUPFAM" id="SSF51161">
    <property type="entry name" value="Trimeric LpxA-like enzymes"/>
    <property type="match status" value="1"/>
</dbReference>
<dbReference type="EC" id="2.3.1.-" evidence="5"/>
<dbReference type="PANTHER" id="PTHR43017">
    <property type="entry name" value="GALACTOSIDE O-ACETYLTRANSFERASE"/>
    <property type="match status" value="1"/>
</dbReference>
<evidence type="ECO:0000256" key="3">
    <source>
        <dbReference type="ARBA" id="ARBA00022737"/>
    </source>
</evidence>
<dbReference type="InterPro" id="IPR001451">
    <property type="entry name" value="Hexapep"/>
</dbReference>
<comment type="caution">
    <text evidence="7">The sequence shown here is derived from an EMBL/GenBank/DDBJ whole genome shotgun (WGS) entry which is preliminary data.</text>
</comment>
<gene>
    <name evidence="7" type="ORF">GGR14_003832</name>
</gene>
<name>A0A7W6N0G4_9BACT</name>
<evidence type="ECO:0000256" key="4">
    <source>
        <dbReference type="ARBA" id="ARBA00023315"/>
    </source>
</evidence>
<evidence type="ECO:0000256" key="5">
    <source>
        <dbReference type="RuleBase" id="RU367021"/>
    </source>
</evidence>
<dbReference type="InterPro" id="IPR018357">
    <property type="entry name" value="Hexapep_transf_CS"/>
</dbReference>